<evidence type="ECO:0000259" key="1">
    <source>
        <dbReference type="Pfam" id="PF00535"/>
    </source>
</evidence>
<gene>
    <name evidence="2" type="ORF">J2Z31_005139</name>
</gene>
<sequence length="311" mass="35522">MMDVAVIIPFYQAETGILTRALDCIFRQTYKDVLVLVVNDESPLSPVAEVESRPESERARIRVISRKNGGPGSARNTGLDCVPPEARYIAFLDSDDVWTEHHLQYAIEALGRGYDFYFADYTWPSRSSTRLTQTRLTEFGRRLDDEGRLFALEADFFEIILTTWPVHISATVLDARALGSVRFDDRLRVSSEDQMYFLQCACRTSKICFRNEVTMRLDDGLNVFRRQPVGTRGFSRSRISNAYFHRLVQPLAEARSPAARAKNRELFKTNVRDFARSEVKSLLFNRRAHLSLYGPACRVFFGPSLPDACPL</sequence>
<reference evidence="2 3" key="1">
    <citation type="submission" date="2021-03" db="EMBL/GenBank/DDBJ databases">
        <title>Genomic Encyclopedia of Type Strains, Phase IV (KMG-IV): sequencing the most valuable type-strain genomes for metagenomic binning, comparative biology and taxonomic classification.</title>
        <authorList>
            <person name="Goeker M."/>
        </authorList>
    </citation>
    <scope>NUCLEOTIDE SEQUENCE [LARGE SCALE GENOMIC DNA]</scope>
    <source>
        <strain evidence="2 3">DSM 13372</strain>
    </source>
</reference>
<dbReference type="Gene3D" id="3.90.550.10">
    <property type="entry name" value="Spore Coat Polysaccharide Biosynthesis Protein SpsA, Chain A"/>
    <property type="match status" value="1"/>
</dbReference>
<proteinExistence type="predicted"/>
<dbReference type="PANTHER" id="PTHR22916">
    <property type="entry name" value="GLYCOSYLTRANSFERASE"/>
    <property type="match status" value="1"/>
</dbReference>
<dbReference type="Pfam" id="PF00535">
    <property type="entry name" value="Glycos_transf_2"/>
    <property type="match status" value="1"/>
</dbReference>
<dbReference type="RefSeq" id="WP_209605769.1">
    <property type="nucleotide sequence ID" value="NZ_JAGILA010000008.1"/>
</dbReference>
<dbReference type="CDD" id="cd00761">
    <property type="entry name" value="Glyco_tranf_GTA_type"/>
    <property type="match status" value="1"/>
</dbReference>
<dbReference type="SUPFAM" id="SSF53448">
    <property type="entry name" value="Nucleotide-diphospho-sugar transferases"/>
    <property type="match status" value="1"/>
</dbReference>
<dbReference type="InterPro" id="IPR001173">
    <property type="entry name" value="Glyco_trans_2-like"/>
</dbReference>
<evidence type="ECO:0000313" key="2">
    <source>
        <dbReference type="EMBL" id="MBP2238602.1"/>
    </source>
</evidence>
<dbReference type="EC" id="2.4.-.-" evidence="2"/>
<keyword evidence="3" id="KW-1185">Reference proteome</keyword>
<dbReference type="EMBL" id="JAGILA010000008">
    <property type="protein sequence ID" value="MBP2238602.1"/>
    <property type="molecule type" value="Genomic_DNA"/>
</dbReference>
<dbReference type="Proteomes" id="UP000730739">
    <property type="component" value="Unassembled WGS sequence"/>
</dbReference>
<evidence type="ECO:0000313" key="3">
    <source>
        <dbReference type="Proteomes" id="UP000730739"/>
    </source>
</evidence>
<dbReference type="PANTHER" id="PTHR22916:SF3">
    <property type="entry name" value="UDP-GLCNAC:BETAGAL BETA-1,3-N-ACETYLGLUCOSAMINYLTRANSFERASE-LIKE PROTEIN 1"/>
    <property type="match status" value="1"/>
</dbReference>
<organism evidence="2 3">
    <name type="scientific">Sinorhizobium kostiense</name>
    <dbReference type="NCBI Taxonomy" id="76747"/>
    <lineage>
        <taxon>Bacteria</taxon>
        <taxon>Pseudomonadati</taxon>
        <taxon>Pseudomonadota</taxon>
        <taxon>Alphaproteobacteria</taxon>
        <taxon>Hyphomicrobiales</taxon>
        <taxon>Rhizobiaceae</taxon>
        <taxon>Sinorhizobium/Ensifer group</taxon>
        <taxon>Sinorhizobium</taxon>
    </lineage>
</organism>
<dbReference type="GO" id="GO:0016757">
    <property type="term" value="F:glycosyltransferase activity"/>
    <property type="evidence" value="ECO:0007669"/>
    <property type="project" value="UniProtKB-KW"/>
</dbReference>
<dbReference type="InterPro" id="IPR029044">
    <property type="entry name" value="Nucleotide-diphossugar_trans"/>
</dbReference>
<keyword evidence="2" id="KW-0808">Transferase</keyword>
<accession>A0ABS4R6T0</accession>
<protein>
    <submittedName>
        <fullName evidence="2">Succinoglycan biosynthesis protein ExoW</fullName>
        <ecNumber evidence="2">2.4.-.-</ecNumber>
    </submittedName>
</protein>
<feature type="domain" description="Glycosyltransferase 2-like" evidence="1">
    <location>
        <begin position="6"/>
        <end position="137"/>
    </location>
</feature>
<name>A0ABS4R6T0_9HYPH</name>
<comment type="caution">
    <text evidence="2">The sequence shown here is derived from an EMBL/GenBank/DDBJ whole genome shotgun (WGS) entry which is preliminary data.</text>
</comment>
<keyword evidence="2" id="KW-0328">Glycosyltransferase</keyword>